<dbReference type="SUPFAM" id="SSF46689">
    <property type="entry name" value="Homeodomain-like"/>
    <property type="match status" value="1"/>
</dbReference>
<evidence type="ECO:0000259" key="9">
    <source>
        <dbReference type="PROSITE" id="PS50110"/>
    </source>
</evidence>
<proteinExistence type="predicted"/>
<reference evidence="10 11" key="1">
    <citation type="submission" date="2018-05" db="EMBL/GenBank/DDBJ databases">
        <title>Brumimicrobium oceani sp. nov., isolated from coastal sediment.</title>
        <authorList>
            <person name="Kou Y."/>
        </authorList>
    </citation>
    <scope>NUCLEOTIDE SEQUENCE [LARGE SCALE GENOMIC DNA]</scope>
    <source>
        <strain evidence="10 11">C305</strain>
    </source>
</reference>
<dbReference type="InterPro" id="IPR002078">
    <property type="entry name" value="Sigma_54_int"/>
</dbReference>
<dbReference type="PROSITE" id="PS00688">
    <property type="entry name" value="SIGMA54_INTERACT_3"/>
    <property type="match status" value="1"/>
</dbReference>
<dbReference type="CDD" id="cd00009">
    <property type="entry name" value="AAA"/>
    <property type="match status" value="1"/>
</dbReference>
<evidence type="ECO:0000259" key="8">
    <source>
        <dbReference type="PROSITE" id="PS50045"/>
    </source>
</evidence>
<dbReference type="InterPro" id="IPR025662">
    <property type="entry name" value="Sigma_54_int_dom_ATP-bd_1"/>
</dbReference>
<dbReference type="CDD" id="cd00156">
    <property type="entry name" value="REC"/>
    <property type="match status" value="1"/>
</dbReference>
<dbReference type="GO" id="GO:0005524">
    <property type="term" value="F:ATP binding"/>
    <property type="evidence" value="ECO:0007669"/>
    <property type="project" value="UniProtKB-KW"/>
</dbReference>
<evidence type="ECO:0000256" key="2">
    <source>
        <dbReference type="ARBA" id="ARBA00022840"/>
    </source>
</evidence>
<dbReference type="Proteomes" id="UP000245370">
    <property type="component" value="Unassembled WGS sequence"/>
</dbReference>
<dbReference type="RefSeq" id="WP_109357987.1">
    <property type="nucleotide sequence ID" value="NZ_QFRJ01000001.1"/>
</dbReference>
<dbReference type="Gene3D" id="3.40.50.2300">
    <property type="match status" value="1"/>
</dbReference>
<feature type="modified residue" description="4-aspartylphosphate" evidence="6">
    <location>
        <position position="54"/>
    </location>
</feature>
<keyword evidence="4" id="KW-0238">DNA-binding</keyword>
<dbReference type="InterPro" id="IPR001789">
    <property type="entry name" value="Sig_transdc_resp-reg_receiver"/>
</dbReference>
<dbReference type="Gene3D" id="1.10.8.60">
    <property type="match status" value="1"/>
</dbReference>
<keyword evidence="1" id="KW-0547">Nucleotide-binding</keyword>
<dbReference type="InterPro" id="IPR025943">
    <property type="entry name" value="Sigma_54_int_dom_ATP-bd_2"/>
</dbReference>
<dbReference type="FunFam" id="3.40.50.300:FF:000006">
    <property type="entry name" value="DNA-binding transcriptional regulator NtrC"/>
    <property type="match status" value="1"/>
</dbReference>
<evidence type="ECO:0000256" key="4">
    <source>
        <dbReference type="ARBA" id="ARBA00023125"/>
    </source>
</evidence>
<organism evidence="10 11">
    <name type="scientific">Brumimicrobium oceani</name>
    <dbReference type="NCBI Taxonomy" id="2100725"/>
    <lineage>
        <taxon>Bacteria</taxon>
        <taxon>Pseudomonadati</taxon>
        <taxon>Bacteroidota</taxon>
        <taxon>Flavobacteriia</taxon>
        <taxon>Flavobacteriales</taxon>
        <taxon>Crocinitomicaceae</taxon>
        <taxon>Brumimicrobium</taxon>
    </lineage>
</organism>
<dbReference type="SUPFAM" id="SSF52172">
    <property type="entry name" value="CheY-like"/>
    <property type="match status" value="1"/>
</dbReference>
<dbReference type="PROSITE" id="PS50045">
    <property type="entry name" value="SIGMA54_INTERACT_4"/>
    <property type="match status" value="1"/>
</dbReference>
<feature type="compositionally biased region" description="Basic and acidic residues" evidence="7">
    <location>
        <begin position="135"/>
        <end position="151"/>
    </location>
</feature>
<dbReference type="InterPro" id="IPR009057">
    <property type="entry name" value="Homeodomain-like_sf"/>
</dbReference>
<dbReference type="SMART" id="SM00382">
    <property type="entry name" value="AAA"/>
    <property type="match status" value="1"/>
</dbReference>
<keyword evidence="11" id="KW-1185">Reference proteome</keyword>
<comment type="caution">
    <text evidence="10">The sequence shown here is derived from an EMBL/GenBank/DDBJ whole genome shotgun (WGS) entry which is preliminary data.</text>
</comment>
<dbReference type="PROSITE" id="PS00676">
    <property type="entry name" value="SIGMA54_INTERACT_2"/>
    <property type="match status" value="1"/>
</dbReference>
<name>A0A2U2XGH7_9FLAO</name>
<dbReference type="PANTHER" id="PTHR32071">
    <property type="entry name" value="TRANSCRIPTIONAL REGULATORY PROTEIN"/>
    <property type="match status" value="1"/>
</dbReference>
<dbReference type="InterPro" id="IPR027417">
    <property type="entry name" value="P-loop_NTPase"/>
</dbReference>
<evidence type="ECO:0000313" key="10">
    <source>
        <dbReference type="EMBL" id="PWH86909.1"/>
    </source>
</evidence>
<evidence type="ECO:0000256" key="3">
    <source>
        <dbReference type="ARBA" id="ARBA00023015"/>
    </source>
</evidence>
<dbReference type="PRINTS" id="PR01590">
    <property type="entry name" value="HTHFIS"/>
</dbReference>
<dbReference type="GO" id="GO:0000160">
    <property type="term" value="P:phosphorelay signal transduction system"/>
    <property type="evidence" value="ECO:0007669"/>
    <property type="project" value="InterPro"/>
</dbReference>
<dbReference type="InterPro" id="IPR025944">
    <property type="entry name" value="Sigma_54_int_dom_CS"/>
</dbReference>
<dbReference type="SUPFAM" id="SSF52540">
    <property type="entry name" value="P-loop containing nucleoside triphosphate hydrolases"/>
    <property type="match status" value="1"/>
</dbReference>
<dbReference type="EMBL" id="QFRJ01000001">
    <property type="protein sequence ID" value="PWH86909.1"/>
    <property type="molecule type" value="Genomic_DNA"/>
</dbReference>
<dbReference type="PROSITE" id="PS50110">
    <property type="entry name" value="RESPONSE_REGULATORY"/>
    <property type="match status" value="1"/>
</dbReference>
<evidence type="ECO:0000313" key="11">
    <source>
        <dbReference type="Proteomes" id="UP000245370"/>
    </source>
</evidence>
<dbReference type="AlphaFoldDB" id="A0A2U2XGH7"/>
<dbReference type="GO" id="GO:0006355">
    <property type="term" value="P:regulation of DNA-templated transcription"/>
    <property type="evidence" value="ECO:0007669"/>
    <property type="project" value="InterPro"/>
</dbReference>
<dbReference type="PANTHER" id="PTHR32071:SF81">
    <property type="entry name" value="PROPIONATE CATABOLISM OPERON REGULATORY PROTEIN"/>
    <property type="match status" value="1"/>
</dbReference>
<keyword evidence="2" id="KW-0067">ATP-binding</keyword>
<gene>
    <name evidence="10" type="ORF">DIT68_01220</name>
</gene>
<dbReference type="Pfam" id="PF00158">
    <property type="entry name" value="Sigma54_activat"/>
    <property type="match status" value="1"/>
</dbReference>
<protein>
    <submittedName>
        <fullName evidence="10">Sigma-54-dependent Fis family transcriptional regulator</fullName>
    </submittedName>
</protein>
<feature type="domain" description="Response regulatory" evidence="9">
    <location>
        <begin position="5"/>
        <end position="119"/>
    </location>
</feature>
<dbReference type="PROSITE" id="PS00675">
    <property type="entry name" value="SIGMA54_INTERACT_1"/>
    <property type="match status" value="1"/>
</dbReference>
<dbReference type="Gene3D" id="3.40.50.300">
    <property type="entry name" value="P-loop containing nucleotide triphosphate hydrolases"/>
    <property type="match status" value="1"/>
</dbReference>
<dbReference type="SMART" id="SM00448">
    <property type="entry name" value="REC"/>
    <property type="match status" value="1"/>
</dbReference>
<evidence type="ECO:0000256" key="7">
    <source>
        <dbReference type="SAM" id="MobiDB-lite"/>
    </source>
</evidence>
<dbReference type="InterPro" id="IPR003593">
    <property type="entry name" value="AAA+_ATPase"/>
</dbReference>
<keyword evidence="6" id="KW-0597">Phosphoprotein</keyword>
<evidence type="ECO:0000256" key="5">
    <source>
        <dbReference type="ARBA" id="ARBA00023163"/>
    </source>
</evidence>
<evidence type="ECO:0000256" key="1">
    <source>
        <dbReference type="ARBA" id="ARBA00022741"/>
    </source>
</evidence>
<keyword evidence="3" id="KW-0805">Transcription regulation</keyword>
<reference evidence="10 11" key="2">
    <citation type="submission" date="2018-05" db="EMBL/GenBank/DDBJ databases">
        <authorList>
            <person name="Lanie J.A."/>
            <person name="Ng W.-L."/>
            <person name="Kazmierczak K.M."/>
            <person name="Andrzejewski T.M."/>
            <person name="Davidsen T.M."/>
            <person name="Wayne K.J."/>
            <person name="Tettelin H."/>
            <person name="Glass J.I."/>
            <person name="Rusch D."/>
            <person name="Podicherti R."/>
            <person name="Tsui H.-C.T."/>
            <person name="Winkler M.E."/>
        </authorList>
    </citation>
    <scope>NUCLEOTIDE SEQUENCE [LARGE SCALE GENOMIC DNA]</scope>
    <source>
        <strain evidence="10 11">C305</strain>
    </source>
</reference>
<dbReference type="InterPro" id="IPR058031">
    <property type="entry name" value="AAA_lid_NorR"/>
</dbReference>
<dbReference type="Gene3D" id="1.10.10.60">
    <property type="entry name" value="Homeodomain-like"/>
    <property type="match status" value="1"/>
</dbReference>
<accession>A0A2U2XGH7</accession>
<dbReference type="Pfam" id="PF25601">
    <property type="entry name" value="AAA_lid_14"/>
    <property type="match status" value="1"/>
</dbReference>
<keyword evidence="5" id="KW-0804">Transcription</keyword>
<feature type="domain" description="Sigma-54 factor interaction" evidence="8">
    <location>
        <begin position="156"/>
        <end position="385"/>
    </location>
</feature>
<dbReference type="Pfam" id="PF02954">
    <property type="entry name" value="HTH_8"/>
    <property type="match status" value="1"/>
</dbReference>
<sequence>MKKHKILIIDDDVDICMLLKRFFERNNYDVKVAFKGAEGIEFLKNQKADIVLTDFRLPDKDGFQMIEAIKNVNPNIPVIVITGYSDVNQAVKVIRLGAYEYVTKPIYPEEILLLVQDALSKPKTDLVENEELNEGEGKEEKSETKLRESNENERFFLPTSSSAKNTQRLINLVAPTNMTVVILGESGTGKEVVARMIHEGSARKDKAFVPVDCGALPQELASSELFGHVKGAFTGATSDKKGSFEIANGGTLFLDEIGNLSYENQVKLLRVLQERVIRKVGSERDTPVDVRIVVATNEDLKIAMQKGTFREDIYYRINEFKIELKPLRESKEDLSGFVQFFLNNANNELDKFVEGLEEEVWEIFNEYSWPGNLRELKNAIKLSVLMAENKLISKSNLPIDILNLQSLSGNKNAHSDVNIDKKKSLNLKDVTAEAETAAILKVLSIANNNKTKAADILGVDRKTLYNKLNLYGLLEE</sequence>
<dbReference type="Pfam" id="PF00072">
    <property type="entry name" value="Response_reg"/>
    <property type="match status" value="1"/>
</dbReference>
<evidence type="ECO:0000256" key="6">
    <source>
        <dbReference type="PROSITE-ProRule" id="PRU00169"/>
    </source>
</evidence>
<dbReference type="InterPro" id="IPR011006">
    <property type="entry name" value="CheY-like_superfamily"/>
</dbReference>
<dbReference type="GO" id="GO:0043565">
    <property type="term" value="F:sequence-specific DNA binding"/>
    <property type="evidence" value="ECO:0007669"/>
    <property type="project" value="InterPro"/>
</dbReference>
<dbReference type="OrthoDB" id="5401077at2"/>
<feature type="region of interest" description="Disordered" evidence="7">
    <location>
        <begin position="126"/>
        <end position="151"/>
    </location>
</feature>
<dbReference type="InterPro" id="IPR002197">
    <property type="entry name" value="HTH_Fis"/>
</dbReference>